<feature type="region of interest" description="Disordered" evidence="1">
    <location>
        <begin position="25"/>
        <end position="48"/>
    </location>
</feature>
<keyword evidence="4" id="KW-1185">Reference proteome</keyword>
<keyword evidence="2" id="KW-0732">Signal</keyword>
<dbReference type="AlphaFoldDB" id="A0AAJ0HAQ3"/>
<comment type="caution">
    <text evidence="3">The sequence shown here is derived from an EMBL/GenBank/DDBJ whole genome shotgun (WGS) entry which is preliminary data.</text>
</comment>
<reference evidence="3" key="1">
    <citation type="journal article" date="2023" name="Mol. Phylogenet. Evol.">
        <title>Genome-scale phylogeny and comparative genomics of the fungal order Sordariales.</title>
        <authorList>
            <person name="Hensen N."/>
            <person name="Bonometti L."/>
            <person name="Westerberg I."/>
            <person name="Brannstrom I.O."/>
            <person name="Guillou S."/>
            <person name="Cros-Aarteil S."/>
            <person name="Calhoun S."/>
            <person name="Haridas S."/>
            <person name="Kuo A."/>
            <person name="Mondo S."/>
            <person name="Pangilinan J."/>
            <person name="Riley R."/>
            <person name="LaButti K."/>
            <person name="Andreopoulos B."/>
            <person name="Lipzen A."/>
            <person name="Chen C."/>
            <person name="Yan M."/>
            <person name="Daum C."/>
            <person name="Ng V."/>
            <person name="Clum A."/>
            <person name="Steindorff A."/>
            <person name="Ohm R.A."/>
            <person name="Martin F."/>
            <person name="Silar P."/>
            <person name="Natvig D.O."/>
            <person name="Lalanne C."/>
            <person name="Gautier V."/>
            <person name="Ament-Velasquez S.L."/>
            <person name="Kruys A."/>
            <person name="Hutchinson M.I."/>
            <person name="Powell A.J."/>
            <person name="Barry K."/>
            <person name="Miller A.N."/>
            <person name="Grigoriev I.V."/>
            <person name="Debuchy R."/>
            <person name="Gladieux P."/>
            <person name="Hiltunen Thoren M."/>
            <person name="Johannesson H."/>
        </authorList>
    </citation>
    <scope>NUCLEOTIDE SEQUENCE</scope>
    <source>
        <strain evidence="3">CBS 955.72</strain>
    </source>
</reference>
<feature type="signal peptide" evidence="2">
    <location>
        <begin position="1"/>
        <end position="19"/>
    </location>
</feature>
<protein>
    <recommendedName>
        <fullName evidence="5">HRQ family protein 2</fullName>
    </recommendedName>
</protein>
<reference evidence="3" key="2">
    <citation type="submission" date="2023-06" db="EMBL/GenBank/DDBJ databases">
        <authorList>
            <consortium name="Lawrence Berkeley National Laboratory"/>
            <person name="Haridas S."/>
            <person name="Hensen N."/>
            <person name="Bonometti L."/>
            <person name="Westerberg I."/>
            <person name="Brannstrom I.O."/>
            <person name="Guillou S."/>
            <person name="Cros-Aarteil S."/>
            <person name="Calhoun S."/>
            <person name="Kuo A."/>
            <person name="Mondo S."/>
            <person name="Pangilinan J."/>
            <person name="Riley R."/>
            <person name="Labutti K."/>
            <person name="Andreopoulos B."/>
            <person name="Lipzen A."/>
            <person name="Chen C."/>
            <person name="Yanf M."/>
            <person name="Daum C."/>
            <person name="Ng V."/>
            <person name="Clum A."/>
            <person name="Steindorff A."/>
            <person name="Ohm R."/>
            <person name="Martin F."/>
            <person name="Silar P."/>
            <person name="Natvig D."/>
            <person name="Lalanne C."/>
            <person name="Gautier V."/>
            <person name="Ament-Velasquez S.L."/>
            <person name="Kruys A."/>
            <person name="Hutchinson M.I."/>
            <person name="Powell A.J."/>
            <person name="Barry K."/>
            <person name="Miller A.N."/>
            <person name="Grigoriev I.V."/>
            <person name="Debuchy R."/>
            <person name="Gladieux P."/>
            <person name="Thoren M.H."/>
            <person name="Johannesson H."/>
        </authorList>
    </citation>
    <scope>NUCLEOTIDE SEQUENCE</scope>
    <source>
        <strain evidence="3">CBS 955.72</strain>
    </source>
</reference>
<evidence type="ECO:0008006" key="5">
    <source>
        <dbReference type="Google" id="ProtNLM"/>
    </source>
</evidence>
<proteinExistence type="predicted"/>
<accession>A0AAJ0HAQ3</accession>
<feature type="compositionally biased region" description="Basic and acidic residues" evidence="1">
    <location>
        <begin position="37"/>
        <end position="48"/>
    </location>
</feature>
<evidence type="ECO:0000256" key="1">
    <source>
        <dbReference type="SAM" id="MobiDB-lite"/>
    </source>
</evidence>
<evidence type="ECO:0000313" key="3">
    <source>
        <dbReference type="EMBL" id="KAK3346138.1"/>
    </source>
</evidence>
<dbReference type="Proteomes" id="UP001275084">
    <property type="component" value="Unassembled WGS sequence"/>
</dbReference>
<sequence length="380" mass="42115">MSFLFAILVVLSVAATIAGYNFGHRRQPQRRLSSPSHDTKRSFSERQQETIFSPKIEPLEGFDWNATEPKQLRPFKPKYHITMALQADTPSELITMDRNYHGRVMARRSTIAEHASTVMGCIPKGRAAVSELYSYLLGDYLPARFPTMFQLEPNPGGPPKTDFVNRVTGLQAPLAPAPDDPLVALSTIAETVEDDMFLLLQRPEQGRHGEPGEHEAVAFVCCHPSGFDPSEKLGRVLRDVHGPVPAYGKIGPSMEKFFGRLEAGRSVKRVNWGIQTHADLFAPSGNHVYVGEEAQEDQEIDVESARLRVELQTLTRLPQTRAILFSFKTYLYPLGDIKAEGLGPQLADAIEGLKAGNAPGMWVYKGSVRWGQAACGFLRS</sequence>
<name>A0AAJ0HAQ3_9PEZI</name>
<dbReference type="Pfam" id="PF11927">
    <property type="entry name" value="HODM_asu-like"/>
    <property type="match status" value="1"/>
</dbReference>
<dbReference type="InterPro" id="IPR021848">
    <property type="entry name" value="HODM_asu-like"/>
</dbReference>
<evidence type="ECO:0000256" key="2">
    <source>
        <dbReference type="SAM" id="SignalP"/>
    </source>
</evidence>
<organism evidence="3 4">
    <name type="scientific">Lasiosphaeria hispida</name>
    <dbReference type="NCBI Taxonomy" id="260671"/>
    <lineage>
        <taxon>Eukaryota</taxon>
        <taxon>Fungi</taxon>
        <taxon>Dikarya</taxon>
        <taxon>Ascomycota</taxon>
        <taxon>Pezizomycotina</taxon>
        <taxon>Sordariomycetes</taxon>
        <taxon>Sordariomycetidae</taxon>
        <taxon>Sordariales</taxon>
        <taxon>Lasiosphaeriaceae</taxon>
        <taxon>Lasiosphaeria</taxon>
    </lineage>
</organism>
<feature type="chain" id="PRO_5042568435" description="HRQ family protein 2" evidence="2">
    <location>
        <begin position="20"/>
        <end position="380"/>
    </location>
</feature>
<gene>
    <name evidence="3" type="ORF">B0T25DRAFT_269888</name>
</gene>
<evidence type="ECO:0000313" key="4">
    <source>
        <dbReference type="Proteomes" id="UP001275084"/>
    </source>
</evidence>
<dbReference type="EMBL" id="JAUIQD010000006">
    <property type="protein sequence ID" value="KAK3346138.1"/>
    <property type="molecule type" value="Genomic_DNA"/>
</dbReference>